<evidence type="ECO:0000313" key="1">
    <source>
        <dbReference type="Proteomes" id="UP000235220"/>
    </source>
</evidence>
<dbReference type="RefSeq" id="XP_018856637.1">
    <property type="nucleotide sequence ID" value="XM_019001092.1"/>
</dbReference>
<keyword evidence="1" id="KW-1185">Reference proteome</keyword>
<dbReference type="Gramene" id="Jr05_10870_p1">
    <property type="protein sequence ID" value="cds.Jr05_10870_p1"/>
    <property type="gene ID" value="Jr05_10870"/>
</dbReference>
<reference evidence="2" key="1">
    <citation type="submission" date="2025-08" db="UniProtKB">
        <authorList>
            <consortium name="RefSeq"/>
        </authorList>
    </citation>
    <scope>IDENTIFICATION</scope>
    <source>
        <tissue evidence="2">Leaves</tissue>
    </source>
</reference>
<dbReference type="AlphaFoldDB" id="A0A2I4HKL7"/>
<organism evidence="1 2">
    <name type="scientific">Juglans regia</name>
    <name type="common">English walnut</name>
    <dbReference type="NCBI Taxonomy" id="51240"/>
    <lineage>
        <taxon>Eukaryota</taxon>
        <taxon>Viridiplantae</taxon>
        <taxon>Streptophyta</taxon>
        <taxon>Embryophyta</taxon>
        <taxon>Tracheophyta</taxon>
        <taxon>Spermatophyta</taxon>
        <taxon>Magnoliopsida</taxon>
        <taxon>eudicotyledons</taxon>
        <taxon>Gunneridae</taxon>
        <taxon>Pentapetalae</taxon>
        <taxon>rosids</taxon>
        <taxon>fabids</taxon>
        <taxon>Fagales</taxon>
        <taxon>Juglandaceae</taxon>
        <taxon>Juglans</taxon>
    </lineage>
</organism>
<gene>
    <name evidence="2" type="primary">LOC109018872</name>
</gene>
<dbReference type="KEGG" id="jre:109018872"/>
<proteinExistence type="predicted"/>
<dbReference type="OrthoDB" id="913744at2759"/>
<dbReference type="Proteomes" id="UP000235220">
    <property type="component" value="Chromosome 5"/>
</dbReference>
<protein>
    <submittedName>
        <fullName evidence="2">Uncharacterized protein LOC109018872</fullName>
    </submittedName>
</protein>
<accession>A0A2I4HKL7</accession>
<name>A0A2I4HKL7_JUGRE</name>
<dbReference type="GeneID" id="109018872"/>
<dbReference type="PANTHER" id="PTHR37610:SF81">
    <property type="entry name" value="RETROTRANSPOSON COPIA-LIKE N-TERMINAL DOMAIN-CONTAINING PROTEIN"/>
    <property type="match status" value="1"/>
</dbReference>
<dbReference type="PANTHER" id="PTHR37610">
    <property type="entry name" value="CCHC-TYPE DOMAIN-CONTAINING PROTEIN"/>
    <property type="match status" value="1"/>
</dbReference>
<sequence length="155" mass="17584">MKNKIAFIEGSLPQPSPNETRLQVAWLGANNLVLSWLMNSTAKEIRGSLLYFSNASNIRDELEVRYLRSDGPRVFTVEKSLTSISQGSNSIIEYFNDFKTLWDEYITYHPLPTCSCGIMETCTCAILKNLADRQQADYVMKFLIGLHDSYSGIRS</sequence>
<evidence type="ECO:0000313" key="2">
    <source>
        <dbReference type="RefSeq" id="XP_018856637.1"/>
    </source>
</evidence>